<feature type="compositionally biased region" description="Low complexity" evidence="1">
    <location>
        <begin position="147"/>
        <end position="165"/>
    </location>
</feature>
<evidence type="ECO:0000256" key="1">
    <source>
        <dbReference type="SAM" id="MobiDB-lite"/>
    </source>
</evidence>
<dbReference type="KEGG" id="hpel:HZS54_13680"/>
<gene>
    <name evidence="3" type="ORF">HZS54_13680</name>
</gene>
<dbReference type="AlphaFoldDB" id="A0A7D5PA32"/>
<feature type="compositionally biased region" description="Basic and acidic residues" evidence="1">
    <location>
        <begin position="97"/>
        <end position="109"/>
    </location>
</feature>
<dbReference type="Proteomes" id="UP000509346">
    <property type="component" value="Chromosome"/>
</dbReference>
<evidence type="ECO:0000313" key="3">
    <source>
        <dbReference type="EMBL" id="QLH82604.1"/>
    </source>
</evidence>
<dbReference type="OrthoDB" id="206571at2157"/>
<dbReference type="Pfam" id="PF23991">
    <property type="entry name" value="DUF7310"/>
    <property type="match status" value="1"/>
</dbReference>
<dbReference type="InterPro" id="IPR055734">
    <property type="entry name" value="DUF7310"/>
</dbReference>
<protein>
    <recommendedName>
        <fullName evidence="2">DUF7310 domain-containing protein</fullName>
    </recommendedName>
</protein>
<sequence length="246" mass="26377">MSERDLDARLDAVERALTDGDTDLRELRDRSGVVDDLQTLEERLDTVESRLDELEAGLEAVRGYAGNVRAVNREVERRASAALAKAETVEAAVESDGTGRDRSEKRPRDPPQGPTDRTGPVDSADRTGPVDSPSDSSAGRTPERPSARATGTARTTETARANGTASADRDPAGPNDSDRRDGGRGHRRGRSNGPDAGGDGRTTHQRDRSTRGDGDRSRRDGSGKSPSESNSDSGTEQFIERVRDAL</sequence>
<evidence type="ECO:0000313" key="4">
    <source>
        <dbReference type="Proteomes" id="UP000509346"/>
    </source>
</evidence>
<feature type="compositionally biased region" description="Basic and acidic residues" evidence="1">
    <location>
        <begin position="201"/>
        <end position="222"/>
    </location>
</feature>
<evidence type="ECO:0000259" key="2">
    <source>
        <dbReference type="Pfam" id="PF23991"/>
    </source>
</evidence>
<feature type="compositionally biased region" description="Basic and acidic residues" evidence="1">
    <location>
        <begin position="167"/>
        <end position="184"/>
    </location>
</feature>
<feature type="region of interest" description="Disordered" evidence="1">
    <location>
        <begin position="77"/>
        <end position="246"/>
    </location>
</feature>
<feature type="compositionally biased region" description="Low complexity" evidence="1">
    <location>
        <begin position="80"/>
        <end position="95"/>
    </location>
</feature>
<dbReference type="GeneID" id="56083659"/>
<feature type="domain" description="DUF7310" evidence="2">
    <location>
        <begin position="6"/>
        <end position="87"/>
    </location>
</feature>
<dbReference type="RefSeq" id="WP_179917676.1">
    <property type="nucleotide sequence ID" value="NZ_CP058909.1"/>
</dbReference>
<organism evidence="3 4">
    <name type="scientific">Halosimplex pelagicum</name>
    <dbReference type="NCBI Taxonomy" id="869886"/>
    <lineage>
        <taxon>Archaea</taxon>
        <taxon>Methanobacteriati</taxon>
        <taxon>Methanobacteriota</taxon>
        <taxon>Stenosarchaea group</taxon>
        <taxon>Halobacteria</taxon>
        <taxon>Halobacteriales</taxon>
        <taxon>Haloarculaceae</taxon>
        <taxon>Halosimplex</taxon>
    </lineage>
</organism>
<feature type="compositionally biased region" description="Polar residues" evidence="1">
    <location>
        <begin position="226"/>
        <end position="236"/>
    </location>
</feature>
<name>A0A7D5PA32_9EURY</name>
<reference evidence="3 4" key="1">
    <citation type="submission" date="2020-07" db="EMBL/GenBank/DDBJ databases">
        <title>Halosimplex litoreum sp. nov. and Halosimplex rubrum sp. nov., isolated from different salt environments.</title>
        <authorList>
            <person name="Cui H."/>
        </authorList>
    </citation>
    <scope>NUCLEOTIDE SEQUENCE [LARGE SCALE GENOMIC DNA]</scope>
    <source>
        <strain evidence="3 4">R2</strain>
    </source>
</reference>
<proteinExistence type="predicted"/>
<keyword evidence="4" id="KW-1185">Reference proteome</keyword>
<dbReference type="EMBL" id="CP058909">
    <property type="protein sequence ID" value="QLH82604.1"/>
    <property type="molecule type" value="Genomic_DNA"/>
</dbReference>
<accession>A0A7D5PA32</accession>